<dbReference type="VEuPathDB" id="FungiDB:MGL_3037"/>
<protein>
    <recommendedName>
        <fullName evidence="1">WLM domain-containing protein</fullName>
    </recommendedName>
</protein>
<dbReference type="PANTHER" id="PTHR47795:SF1">
    <property type="entry name" value="DNA-DEPENDENT METALLOPROTEASE WSS1 HOMOLOG 2"/>
    <property type="match status" value="1"/>
</dbReference>
<name>A8Q6R3_MALGO</name>
<reference evidence="2 3" key="1">
    <citation type="journal article" date="2007" name="Proc. Natl. Acad. Sci. U.S.A.">
        <title>Dandruff-associated Malassezia genomes reveal convergent and divergent virulence traits shared with plant and human fungal pathogens.</title>
        <authorList>
            <person name="Xu J."/>
            <person name="Saunders C.W."/>
            <person name="Hu P."/>
            <person name="Grant R.A."/>
            <person name="Boekhout T."/>
            <person name="Kuramae E.E."/>
            <person name="Kronstad J.W."/>
            <person name="Deangelis Y.M."/>
            <person name="Reeder N.L."/>
            <person name="Johnstone K.R."/>
            <person name="Leland M."/>
            <person name="Fieno A.M."/>
            <person name="Begley W.M."/>
            <person name="Sun Y."/>
            <person name="Lacey M.P."/>
            <person name="Chaudhary T."/>
            <person name="Keough T."/>
            <person name="Chu L."/>
            <person name="Sears R."/>
            <person name="Yuan B."/>
            <person name="Dawson T.L.Jr."/>
        </authorList>
    </citation>
    <scope>NUCLEOTIDE SEQUENCE [LARGE SCALE GENOMIC DNA]</scope>
    <source>
        <strain evidence="3">ATCC MYA-4612 / CBS 7966</strain>
    </source>
</reference>
<evidence type="ECO:0000313" key="3">
    <source>
        <dbReference type="Proteomes" id="UP000008837"/>
    </source>
</evidence>
<accession>A8Q6R3</accession>
<dbReference type="InParanoid" id="A8Q6R3"/>
<organism evidence="2 3">
    <name type="scientific">Malassezia globosa (strain ATCC MYA-4612 / CBS 7966)</name>
    <name type="common">Dandruff-associated fungus</name>
    <dbReference type="NCBI Taxonomy" id="425265"/>
    <lineage>
        <taxon>Eukaryota</taxon>
        <taxon>Fungi</taxon>
        <taxon>Dikarya</taxon>
        <taxon>Basidiomycota</taxon>
        <taxon>Ustilaginomycotina</taxon>
        <taxon>Malasseziomycetes</taxon>
        <taxon>Malasseziales</taxon>
        <taxon>Malasseziaceae</taxon>
        <taxon>Malassezia</taxon>
    </lineage>
</organism>
<dbReference type="InterPro" id="IPR013536">
    <property type="entry name" value="WLM_dom"/>
</dbReference>
<dbReference type="InterPro" id="IPR029071">
    <property type="entry name" value="Ubiquitin-like_domsf"/>
</dbReference>
<dbReference type="Proteomes" id="UP000008837">
    <property type="component" value="Unassembled WGS sequence"/>
</dbReference>
<dbReference type="SUPFAM" id="SSF54236">
    <property type="entry name" value="Ubiquitin-like"/>
    <property type="match status" value="1"/>
</dbReference>
<dbReference type="GO" id="GO:0070628">
    <property type="term" value="F:proteasome binding"/>
    <property type="evidence" value="ECO:0007669"/>
    <property type="project" value="TreeGrafter"/>
</dbReference>
<dbReference type="GeneID" id="5854358"/>
<dbReference type="OrthoDB" id="49605at2759"/>
<dbReference type="Gene3D" id="3.10.20.90">
    <property type="entry name" value="Phosphatidylinositol 3-kinase Catalytic Subunit, Chain A, domain 1"/>
    <property type="match status" value="1"/>
</dbReference>
<dbReference type="STRING" id="425265.A8Q6R3"/>
<sequence>MRNGGNMSENQNNSIQVQHRLHSYDILIHETMTVAELQEQICRATGVLPKHQKLLTPPKARQLGQILRSGNTNQQLLPDVGLSADMRLTLVGAPVHEVEREQMQEASLDKSYGPRRLHPSLLKNMQPTKSLPDAQVTAAFGRCRPHSSTQDADPWHKNVRQYLERLASDPAVLHVCKLHHYKVGELCELLPHENPELLGLNVNKGQRILLRVRTDAADGLRDYKTTRRVLLHELCHNEVRIQ</sequence>
<keyword evidence="3" id="KW-1185">Reference proteome</keyword>
<evidence type="ECO:0000313" key="2">
    <source>
        <dbReference type="EMBL" id="EDP42837.1"/>
    </source>
</evidence>
<proteinExistence type="predicted"/>
<gene>
    <name evidence="2" type="ORF">MGL_3037</name>
</gene>
<dbReference type="Pfam" id="PF08325">
    <property type="entry name" value="WLM"/>
    <property type="match status" value="1"/>
</dbReference>
<evidence type="ECO:0000259" key="1">
    <source>
        <dbReference type="PROSITE" id="PS51397"/>
    </source>
</evidence>
<feature type="domain" description="WLM" evidence="1">
    <location>
        <begin position="134"/>
        <end position="242"/>
    </location>
</feature>
<dbReference type="KEGG" id="mgl:MGL_3037"/>
<dbReference type="PROSITE" id="PS51397">
    <property type="entry name" value="WLM"/>
    <property type="match status" value="1"/>
</dbReference>
<comment type="caution">
    <text evidence="2">The sequence shown here is derived from an EMBL/GenBank/DDBJ whole genome shotgun (WGS) entry which is preliminary data.</text>
</comment>
<dbReference type="OMA" id="RFHEIVP"/>
<dbReference type="AlphaFoldDB" id="A8Q6R3"/>
<dbReference type="PANTHER" id="PTHR47795">
    <property type="entry name" value="UBIQUITIN AND WLM DOMAIN-CONTAINING METALLOPROTEASE SPCC1442.07C"/>
    <property type="match status" value="1"/>
</dbReference>
<dbReference type="RefSeq" id="XP_001730051.1">
    <property type="nucleotide sequence ID" value="XM_001729999.1"/>
</dbReference>
<dbReference type="EMBL" id="AAYY01000010">
    <property type="protein sequence ID" value="EDP42837.1"/>
    <property type="molecule type" value="Genomic_DNA"/>
</dbReference>